<dbReference type="KEGG" id="ril:CRIB_324"/>
<dbReference type="EMBL" id="LN555523">
    <property type="protein sequence ID" value="CED93081.1"/>
    <property type="molecule type" value="Genomic_DNA"/>
</dbReference>
<gene>
    <name evidence="1" type="ORF">CRIB_324</name>
</gene>
<dbReference type="PROSITE" id="PS51365">
    <property type="entry name" value="RENAL_DIPEPTIDASE_2"/>
    <property type="match status" value="1"/>
</dbReference>
<dbReference type="InterPro" id="IPR008257">
    <property type="entry name" value="Pept_M19"/>
</dbReference>
<dbReference type="Pfam" id="PF01244">
    <property type="entry name" value="Peptidase_M19"/>
    <property type="match status" value="1"/>
</dbReference>
<protein>
    <submittedName>
        <fullName evidence="1">Dipeptidase, M19 family</fullName>
    </submittedName>
</protein>
<dbReference type="PANTHER" id="PTHR10443">
    <property type="entry name" value="MICROSOMAL DIPEPTIDASE"/>
    <property type="match status" value="1"/>
</dbReference>
<dbReference type="SUPFAM" id="SSF51556">
    <property type="entry name" value="Metallo-dependent hydrolases"/>
    <property type="match status" value="1"/>
</dbReference>
<dbReference type="InterPro" id="IPR032466">
    <property type="entry name" value="Metal_Hydrolase"/>
</dbReference>
<dbReference type="GeneID" id="82204504"/>
<proteinExistence type="predicted"/>
<dbReference type="AlphaFoldDB" id="A0A1V1HYP3"/>
<dbReference type="CDD" id="cd01301">
    <property type="entry name" value="rDP_like"/>
    <property type="match status" value="1"/>
</dbReference>
<evidence type="ECO:0000313" key="1">
    <source>
        <dbReference type="EMBL" id="CED93081.1"/>
    </source>
</evidence>
<reference evidence="1 2" key="1">
    <citation type="submission" date="2014-04" db="EMBL/GenBank/DDBJ databases">
        <authorList>
            <person name="Hornung B.V."/>
        </authorList>
    </citation>
    <scope>NUCLEOTIDE SEQUENCE [LARGE SCALE GENOMIC DNA]</scope>
    <source>
        <strain evidence="1 2">CRIB</strain>
    </source>
</reference>
<dbReference type="GO" id="GO:0006508">
    <property type="term" value="P:proteolysis"/>
    <property type="evidence" value="ECO:0007669"/>
    <property type="project" value="InterPro"/>
</dbReference>
<dbReference type="RefSeq" id="WP_180702830.1">
    <property type="nucleotide sequence ID" value="NZ_CAOWGD010000039.1"/>
</dbReference>
<dbReference type="Gene3D" id="3.20.20.140">
    <property type="entry name" value="Metal-dependent hydrolases"/>
    <property type="match status" value="1"/>
</dbReference>
<dbReference type="PANTHER" id="PTHR10443:SF12">
    <property type="entry name" value="DIPEPTIDASE"/>
    <property type="match status" value="1"/>
</dbReference>
<dbReference type="GO" id="GO:0070573">
    <property type="term" value="F:metallodipeptidase activity"/>
    <property type="evidence" value="ECO:0007669"/>
    <property type="project" value="InterPro"/>
</dbReference>
<dbReference type="Proteomes" id="UP000245622">
    <property type="component" value="Chromosome 1"/>
</dbReference>
<keyword evidence="2" id="KW-1185">Reference proteome</keyword>
<organism evidence="1 2">
    <name type="scientific">Romboutsia ilealis</name>
    <dbReference type="NCBI Taxonomy" id="1115758"/>
    <lineage>
        <taxon>Bacteria</taxon>
        <taxon>Bacillati</taxon>
        <taxon>Bacillota</taxon>
        <taxon>Clostridia</taxon>
        <taxon>Peptostreptococcales</taxon>
        <taxon>Peptostreptococcaceae</taxon>
        <taxon>Romboutsia</taxon>
    </lineage>
</organism>
<evidence type="ECO:0000313" key="2">
    <source>
        <dbReference type="Proteomes" id="UP000245622"/>
    </source>
</evidence>
<name>A0A1V1HYP3_9FIRM</name>
<accession>A0A1V1HYP3</accession>
<sequence>MIFDAHCDIWTHVARKRLEGEQDIIRKYHLNKFKESDINGGIFVVWVDPPYDKNPKYRTKQILDKIQEEIKDSDDIVQIINNSEDFDKAKEHNKIAILIGMEGLQAIDDNIDDIEKLYSFGVRHASLTWNEENKLATGAKGNIERGLTEDGAKLVRKMEKLGMVLDVSHANEKTFWDICKVATKPFIASHSNCRSLCDVPRNLTDDQLREIASRNGVVGINSYEEFVSSNLEKRTIEGLVDHIDHMVEVMGINHIGLGFDFAEYMNSETLKHYASTYTYGVRGLEDTTKAKNIINALETRGYSKEDIEKICYKNFYRVIKEIIK</sequence>